<keyword evidence="8" id="KW-0243">Dynein</keyword>
<dbReference type="InterPro" id="IPR003593">
    <property type="entry name" value="AAA+_ATPase"/>
</dbReference>
<dbReference type="Gene3D" id="1.10.287.2620">
    <property type="match status" value="1"/>
</dbReference>
<keyword evidence="10" id="KW-0969">Cilium</keyword>
<dbReference type="Pfam" id="PF03028">
    <property type="entry name" value="Dynein_heavy"/>
    <property type="match status" value="1"/>
</dbReference>
<dbReference type="FunFam" id="3.40.50.300:FF:000044">
    <property type="entry name" value="Dynein heavy chain 5, axonemal"/>
    <property type="match status" value="1"/>
</dbReference>
<evidence type="ECO:0000256" key="7">
    <source>
        <dbReference type="ARBA" id="ARBA00022840"/>
    </source>
</evidence>
<evidence type="ECO:0000256" key="3">
    <source>
        <dbReference type="ARBA" id="ARBA00022490"/>
    </source>
</evidence>
<dbReference type="FunFam" id="3.40.50.300:FF:000049">
    <property type="entry name" value="Dynein, axonemal, heavy chain 5"/>
    <property type="match status" value="1"/>
</dbReference>
<dbReference type="Pfam" id="PF17852">
    <property type="entry name" value="Dynein_AAA_lid"/>
    <property type="match status" value="1"/>
</dbReference>
<dbReference type="Gene3D" id="1.20.920.20">
    <property type="match status" value="1"/>
</dbReference>
<sequence length="3650" mass="417919">MRALFSLLPSRTVPGPRLEGLPVPGTLLYQTQKHDPPLARNMPPIAGKILWKHSDILASPEGKAVVQSYNRLAYVLVEFEVVYHDAWMKEISQLQYQIVRETKCMLKLGLEVPEQAVKIAIIENKLKSNKLKLEDVVQSYEDLRKRTPNIFVNLLTPKIEKVTVISDVRIGLILKEISLTSLVSLPVDGPIKIEDLLTDNEDYTKECAELLNIKSMHIEDAVQDLIDIFEKNYEFPSPKPSEPQAKHIAFESKEKTTEGSQSDDSKSSNKEEEFKKNCKDLLAYFSRRLLISLQKATRLSLDRIKRRMSVPIKSEDATPFLKAEVHLDIPNLVIVPSLDDIQQAINRMIHLTLEVSRGVAQWGQRHLQKSILKPEPGTQQAASVGKKAKKGESVAENEAIAKIIVLLSSAGNSLKEGVSEVLQEFDKYKVLWTEDKDTKFQEFFATDPSLSEIKEEIVHYDTFEQEMKNLKPVFLLGPIELHTAPLKKALTIEANSWKMVLCHYLNEEYKKKLLDVVSFINDYINKLSRPLTDLDDVRLAMEALSAIQEKRSDIDISMGPIEEAYNILNTFQVEITKEESDGVDSMRYAFNKLKTQAIAVQDELVEVQPKFKSDLLEAVAVFKEDVSQFETAYETEGPMVPDIPPQEASKRLQIFQANFDDLWRKFITYSSGERLFGLPVTEYDILHKVRKELGLLQKLYGLYDTVISTINGYYDILWTEIDIEKISTELMDFQTRCRRLPKGLHHWQAFSDLKKRIEDFIECCSLLEVMSDKAMKQRHWDRISETTGYPFDVESETFCLRNIMEAPILQNKEDIEDICISAMKEKDIEAKLSQVTEIWGAQNLSFAAFKSRGELLLKGIESAEIMMLMEDSLMILDSLLSNRYNTAFKKQIQSWVHKLSNSSHIIEEWLVVQNLWIYLEAVFVAGDIAKELPQEAKRFQNIDKSWVKIMQRAHENANVVACCVGDDTMEQLLPYLHEQLEVCQKSLTGYLEKKRLLFPRFFFISDPALVEILGQASDSHTIQVGLLGIQILWTRDGEEALRNAKEDKKIMDVTNARFLSILNTLIDQTTQDLSKFERVKFETLITIHVHQRDIFDDLVKMNIKTPTDFEWLKQSRFYYKEDYDQVIVGITDVDFIYQNEFLGCTDRLVITPLTDRCYITLAQALGMNMGGAPAGPAGTGKTETTKDMGKALGKYVVVFNCSDQMDFRGLGRIFKGLAQSGSWGCFDEFNRIELPVLSVAAQQIYIILTARKEKKKQFIFSDGDCVDLNPEFGIFLTMNPGYAGRQELPENLKVQFRSVAMMVPDRQIIIRVKLASYGFIDNVVLAKKFFVLYKLCEEQLTKQVHYDFGLRNILSVLRTLGAQKRARPTESELSIVMRGLRDMNLSKLIDEDEPLFLSLINDLFPGLQLDSSTYDELQAAVAHQVEEAGLVNHPPWNLKLVQLYETNLVRHGLMTLGPSGSGKTTVITVLMKALTECGQPHKEMRMNPKAITAPQMFGKLDAATNDWTDGIFSTLWRKTLKTKKGENVFLVLDGPVDAIWIENLNSVLDDNKTLTLANGDRIPMSPSCKLLFEVHNIENASPATVSRMGMVFISSSVLSWRPILQAWLKKRSAQEAELLQSLYDRIFEPAYTYMKLNLNPKMELLECNYIMQSINLLEGLIPLKEERGVSTVQLLHKLFNFAIMWSLGALLELDSRDKLEAFIRAHDNKLDLPKIPRGSNQTMYEFYVTDRGAWEHWSNRVQEFVYPTDHVPDYASILVPNVDNTRTQFLINTIAKQKKAVLLIGEQGTAKTVMIKGYMKRYDPEEHLSKSLNFSSATEPYMFQRTIESYVDKRVGSTYGPPGGRKMTIFIDDINMPFINEWGDQAKMLPTPSKFHYIFNLRDLSRIWQGMLTIKAEECKTSTVVLRLFKHECTRVIADRFNTPEDTAWFEQTIDKTIEEYVEADLSEVLQSEPYFVDFLRDEPEPTGEEPEDVELEAPKIYEEIPSYEFLCNKLRAYQSQYNENIRGSFLDLVFFKDAMTHLIKVSRIIRTAYGNALLVGVGGSGKQSLSKLASFIAGYKIFQITLTRSYNVTNLSEDLKELYRTAGQEGQGITFIFTDNEIKEESFLEYVNNLLSSGEISNLFARDELDEITQALVPVMKKELPRHPPTFDNLYEYFLGRAKKNLHVVLCFSPVGEKFRARSLKFPGLISGCTMDWFSRWPREALVAVSNYFLSEFNMVCAPSVKTEIVQTMGLFHDIVSESCENYFQRYRRRTYVTPKSYLSFVNGYKEVYTEKLNSINEQAERMQTGLSKLMEASESVAKLSKDLAIKEKELAVTSIKADKVLEEVKESAEAATKIKLEVQDVKDKAQRIVDAIDIEKQEAEKKLEAAKPALEEAEEALKTIRPEDIATVRKLAKPPHLIMRIMDCCLLLFQKKLDQVTMDPEKPCCKPSWGESLKLMSGPFLNNLRNFARDTINDETVELVQPYFEMEDYTLQHGKKVCGNVAGLLSWTQAMVVFYGVNREVLPLKANLAKQEGRLKIANAEKDKAQAELDEKQAELDKVQAKFDAAMKEKMDLENDAETCKRKMQAASALIDGLSGEKVRWTQQSKEFKSQIKRLVGDILLCTGFLSYCGPFNQDFRNLLLKDLWETELRAHKIPFSDDLNIISMLVDQPTISEWNLQGLPGDHLSIQNGIIVTKASRYPLLVDPQTQGKEWVKNKEQDNELQVTTLNDKYFRQHLEDSLSLGRSLLIEDIEEELDPVLDNILEKNFIKSGSAFKVRVGDKEVDVMNTFRLYITTKLPNPAFTPEINAKTSIIDFTVTMKGLENQLLRRVILTEKQELEAERIKLMEDVTSNKRKMKELEDNLLYKLSATKGSLVDDESLIGVLQTTKQTAAEIAVKLSVAAETEVKINTAQEEYRPVATRGSILYFLLTAMSMVNNMYQTSLAQFLKLFDQSIARSKKSPVPQKRISNIIEHLTIEIHSYSVRGLYENHKFLFTLLLALKIDIERGHVENREFQTLIRGGAALDLQACPPKPCRWILDVVWLNLVELNKLPQFEQILDQIAESDKAWKNWFDKDAPEEEIMPNGYSDSLDTFRKLLLIRSWCPDRTLSQARKYIASSLHEKYTEPVILNLRKTWEESDMRTPLICFLSMGSDPTDQINSLSRKLNLECRTISMGQGQEVHARKLMEVSMEQGGWVLLQNCHLGLEFMDELLETLLTAEIQNDTFRVWITTEQHPKFPITLLQGISWNTVRYMIGEVQYGGRVTDDYDKRLLNCFARVWFNESMFDSAFCFYTGYKIPVCKTLEQYFDYIQLLPAMDTPEVFGLHPNADITYQKNTSADVLDTITNIQPKESGGGSGETRESVVYRSAEDMLEKLPPDYVKARLVKMGALNSMNIFLRQEIDRMQKVITVVRTSLNDLKLAIEGTIVMSEASKNLRDALDNMYDARIPQVWRRVSWESSTLGFWFTELLERNAQLSAWIFQGRPKVFWITGFFNPQGFLTAMKQEATRAHKDWALDKVTIHNDVLKQTREEITSPPSDGVYIYGLYLEGAGWDKRRSILVESTPKILFVQLPVLHMFATDSTRPRDSKLYVCPLYKKPKRTDLNFITEVFLKTAKSPDHWILRGVALLCDIKSKMYVAILEITLTTLFCDDTQEYPNHEFSRRN</sequence>
<dbReference type="FunFam" id="1.20.920.20:FF:000004">
    <property type="entry name" value="Dynein axonemal heavy chain 5"/>
    <property type="match status" value="1"/>
</dbReference>
<keyword evidence="18" id="KW-1185">Reference proteome</keyword>
<dbReference type="Gene3D" id="1.10.472.130">
    <property type="match status" value="1"/>
</dbReference>
<keyword evidence="11" id="KW-0505">Motor protein</keyword>
<dbReference type="InterPro" id="IPR041466">
    <property type="entry name" value="Dynein_AAA5_ext"/>
</dbReference>
<feature type="domain" description="AAA+ ATPase" evidence="16">
    <location>
        <begin position="1777"/>
        <end position="1885"/>
    </location>
</feature>
<protein>
    <recommendedName>
        <fullName evidence="16">AAA+ ATPase domain-containing protein</fullName>
    </recommendedName>
</protein>
<dbReference type="Gene3D" id="3.40.50.300">
    <property type="entry name" value="P-loop containing nucleotide triphosphate hydrolases"/>
    <property type="match status" value="6"/>
</dbReference>
<dbReference type="InterPro" id="IPR042222">
    <property type="entry name" value="Dynein_2_N"/>
</dbReference>
<dbReference type="FunFam" id="3.40.50.300:FF:002141">
    <property type="entry name" value="Dynein heavy chain"/>
    <property type="match status" value="1"/>
</dbReference>
<dbReference type="PANTHER" id="PTHR46532:SF11">
    <property type="entry name" value="DYNEIN AXONEMAL HEAVY CHAIN 12"/>
    <property type="match status" value="1"/>
</dbReference>
<keyword evidence="6" id="KW-0547">Nucleotide-binding</keyword>
<evidence type="ECO:0000256" key="8">
    <source>
        <dbReference type="ARBA" id="ARBA00023017"/>
    </source>
</evidence>
<dbReference type="GO" id="GO:0005874">
    <property type="term" value="C:microtubule"/>
    <property type="evidence" value="ECO:0007669"/>
    <property type="project" value="UniProtKB-KW"/>
</dbReference>
<keyword evidence="13" id="KW-0966">Cell projection</keyword>
<feature type="coiled-coil region" evidence="14">
    <location>
        <begin position="2278"/>
        <end position="2315"/>
    </location>
</feature>
<dbReference type="Pfam" id="PF08385">
    <property type="entry name" value="DHC_N1"/>
    <property type="match status" value="2"/>
</dbReference>
<dbReference type="Gene3D" id="3.10.490.20">
    <property type="match status" value="1"/>
</dbReference>
<reference evidence="17 18" key="1">
    <citation type="submission" date="2018-07" db="EMBL/GenBank/DDBJ databases">
        <title>A high quality draft genome assembly of the barn swallow (H. rustica rustica).</title>
        <authorList>
            <person name="Formenti G."/>
            <person name="Chiara M."/>
            <person name="Poveda L."/>
            <person name="Francoijs K.-J."/>
            <person name="Bonisoli-Alquati A."/>
            <person name="Canova L."/>
            <person name="Gianfranceschi L."/>
            <person name="Horner D.S."/>
            <person name="Saino N."/>
        </authorList>
    </citation>
    <scope>NUCLEOTIDE SEQUENCE [LARGE SCALE GENOMIC DNA]</scope>
    <source>
        <strain evidence="17">Chelidonia</strain>
        <tissue evidence="17">Blood</tissue>
    </source>
</reference>
<dbReference type="InterPro" id="IPR043160">
    <property type="entry name" value="Dynein_C_barrel"/>
</dbReference>
<dbReference type="Pfam" id="PF08393">
    <property type="entry name" value="DHC_N2"/>
    <property type="match status" value="1"/>
</dbReference>
<dbReference type="Pfam" id="PF12780">
    <property type="entry name" value="AAA_8"/>
    <property type="match status" value="1"/>
</dbReference>
<evidence type="ECO:0000259" key="16">
    <source>
        <dbReference type="SMART" id="SM00382"/>
    </source>
</evidence>
<accession>A0A3M0KHH8</accession>
<dbReference type="GO" id="GO:0031514">
    <property type="term" value="C:motile cilium"/>
    <property type="evidence" value="ECO:0007669"/>
    <property type="project" value="UniProtKB-ARBA"/>
</dbReference>
<organism evidence="17 18">
    <name type="scientific">Hirundo rustica rustica</name>
    <dbReference type="NCBI Taxonomy" id="333673"/>
    <lineage>
        <taxon>Eukaryota</taxon>
        <taxon>Metazoa</taxon>
        <taxon>Chordata</taxon>
        <taxon>Craniata</taxon>
        <taxon>Vertebrata</taxon>
        <taxon>Euteleostomi</taxon>
        <taxon>Archelosauria</taxon>
        <taxon>Archosauria</taxon>
        <taxon>Dinosauria</taxon>
        <taxon>Saurischia</taxon>
        <taxon>Theropoda</taxon>
        <taxon>Coelurosauria</taxon>
        <taxon>Aves</taxon>
        <taxon>Neognathae</taxon>
        <taxon>Neoaves</taxon>
        <taxon>Telluraves</taxon>
        <taxon>Australaves</taxon>
        <taxon>Passeriformes</taxon>
        <taxon>Sylvioidea</taxon>
        <taxon>Hirundinidae</taxon>
        <taxon>Hirundo</taxon>
    </lineage>
</organism>
<feature type="coiled-coil region" evidence="14">
    <location>
        <begin position="2348"/>
        <end position="2382"/>
    </location>
</feature>
<dbReference type="GO" id="GO:0008569">
    <property type="term" value="F:minus-end-directed microtubule motor activity"/>
    <property type="evidence" value="ECO:0007669"/>
    <property type="project" value="InterPro"/>
</dbReference>
<keyword evidence="3" id="KW-0963">Cytoplasm</keyword>
<dbReference type="InterPro" id="IPR035699">
    <property type="entry name" value="AAA_6"/>
</dbReference>
<dbReference type="Gene3D" id="6.10.140.1060">
    <property type="match status" value="1"/>
</dbReference>
<dbReference type="Pfam" id="PF18198">
    <property type="entry name" value="AAA_lid_11"/>
    <property type="match status" value="1"/>
</dbReference>
<dbReference type="InterPro" id="IPR013602">
    <property type="entry name" value="Dynein_heavy_linker"/>
</dbReference>
<keyword evidence="12" id="KW-0206">Cytoskeleton</keyword>
<keyword evidence="5" id="KW-0677">Repeat</keyword>
<dbReference type="Gene3D" id="1.20.1270.280">
    <property type="match status" value="1"/>
</dbReference>
<dbReference type="EMBL" id="QRBI01000106">
    <property type="protein sequence ID" value="RMC12535.1"/>
    <property type="molecule type" value="Genomic_DNA"/>
</dbReference>
<dbReference type="InterPro" id="IPR013594">
    <property type="entry name" value="Dynein_heavy_tail"/>
</dbReference>
<evidence type="ECO:0000256" key="6">
    <source>
        <dbReference type="ARBA" id="ARBA00022741"/>
    </source>
</evidence>
<dbReference type="FunFam" id="1.10.472.130:FF:000009">
    <property type="entry name" value="Dynein heavy chain 5, axonemal"/>
    <property type="match status" value="1"/>
</dbReference>
<dbReference type="FunFam" id="1.20.58.1120:FF:000004">
    <property type="entry name" value="Dynein axonemal heavy chain 5"/>
    <property type="match status" value="1"/>
</dbReference>
<dbReference type="Gene3D" id="1.10.8.1220">
    <property type="match status" value="1"/>
</dbReference>
<dbReference type="Pfam" id="PF12774">
    <property type="entry name" value="AAA_6"/>
    <property type="match status" value="1"/>
</dbReference>
<dbReference type="PANTHER" id="PTHR46532">
    <property type="entry name" value="MALE FERTILITY FACTOR KL5"/>
    <property type="match status" value="1"/>
</dbReference>
<dbReference type="FunFam" id="1.10.8.710:FF:000003">
    <property type="entry name" value="Dynein axonemal heavy chain 5"/>
    <property type="match status" value="1"/>
</dbReference>
<dbReference type="Pfam" id="PF12777">
    <property type="entry name" value="MT"/>
    <property type="match status" value="1"/>
</dbReference>
<feature type="region of interest" description="Disordered" evidence="15">
    <location>
        <begin position="252"/>
        <end position="272"/>
    </location>
</feature>
<dbReference type="Proteomes" id="UP000269221">
    <property type="component" value="Unassembled WGS sequence"/>
</dbReference>
<dbReference type="InterPro" id="IPR024317">
    <property type="entry name" value="Dynein_heavy_chain_D4_dom"/>
</dbReference>
<dbReference type="FunFam" id="1.20.920.30:FF:000004">
    <property type="entry name" value="Dynein axonemal heavy chain 5"/>
    <property type="match status" value="1"/>
</dbReference>
<evidence type="ECO:0000256" key="12">
    <source>
        <dbReference type="ARBA" id="ARBA00023212"/>
    </source>
</evidence>
<dbReference type="GO" id="GO:0051959">
    <property type="term" value="F:dynein light intermediate chain binding"/>
    <property type="evidence" value="ECO:0007669"/>
    <property type="project" value="InterPro"/>
</dbReference>
<feature type="domain" description="AAA+ ATPase" evidence="16">
    <location>
        <begin position="1170"/>
        <end position="1314"/>
    </location>
</feature>
<dbReference type="GO" id="GO:0007018">
    <property type="term" value="P:microtubule-based movement"/>
    <property type="evidence" value="ECO:0007669"/>
    <property type="project" value="InterPro"/>
</dbReference>
<dbReference type="OrthoDB" id="286107at2759"/>
<dbReference type="Pfam" id="PF22597">
    <property type="entry name" value="DYN_lid"/>
    <property type="match status" value="1"/>
</dbReference>
<dbReference type="FunFam" id="3.40.50.300:FF:000320">
    <property type="entry name" value="Dynein, axonemal, heavy chain 5"/>
    <property type="match status" value="1"/>
</dbReference>
<dbReference type="FunFam" id="1.10.8.1220:FF:000001">
    <property type="entry name" value="Dynein axonemal heavy chain 5"/>
    <property type="match status" value="1"/>
</dbReference>
<dbReference type="Gene3D" id="1.10.8.710">
    <property type="match status" value="1"/>
</dbReference>
<keyword evidence="7" id="KW-0067">ATP-binding</keyword>
<dbReference type="Gene3D" id="1.20.58.1120">
    <property type="match status" value="1"/>
</dbReference>
<feature type="coiled-coil region" evidence="14">
    <location>
        <begin position="2821"/>
        <end position="2848"/>
    </location>
</feature>
<dbReference type="InterPro" id="IPR054354">
    <property type="entry name" value="DYNC2H1-like_lid"/>
</dbReference>
<evidence type="ECO:0000256" key="5">
    <source>
        <dbReference type="ARBA" id="ARBA00022737"/>
    </source>
</evidence>
<dbReference type="InterPro" id="IPR027417">
    <property type="entry name" value="P-loop_NTPase"/>
</dbReference>
<dbReference type="InterPro" id="IPR043157">
    <property type="entry name" value="Dynein_AAA1S"/>
</dbReference>
<feature type="coiled-coil region" evidence="14">
    <location>
        <begin position="2514"/>
        <end position="2576"/>
    </location>
</feature>
<dbReference type="FunFam" id="3.10.490.20:FF:000003">
    <property type="entry name" value="Dynein heavy chain 5, axonemal"/>
    <property type="match status" value="1"/>
</dbReference>
<dbReference type="GO" id="GO:0005524">
    <property type="term" value="F:ATP binding"/>
    <property type="evidence" value="ECO:0007669"/>
    <property type="project" value="UniProtKB-KW"/>
</dbReference>
<evidence type="ECO:0000256" key="11">
    <source>
        <dbReference type="ARBA" id="ARBA00023175"/>
    </source>
</evidence>
<comment type="similarity">
    <text evidence="2">Belongs to the dynein heavy chain family.</text>
</comment>
<dbReference type="InterPro" id="IPR035706">
    <property type="entry name" value="AAA_9"/>
</dbReference>
<dbReference type="InterPro" id="IPR004273">
    <property type="entry name" value="Dynein_heavy_D6_P-loop"/>
</dbReference>
<gene>
    <name evidence="17" type="ORF">DUI87_10055</name>
</gene>
<dbReference type="InterPro" id="IPR041658">
    <property type="entry name" value="AAA_lid_11"/>
</dbReference>
<dbReference type="FunFam" id="1.20.140.100:FF:000003">
    <property type="entry name" value="Dynein, axonemal, heavy chain 5"/>
    <property type="match status" value="1"/>
</dbReference>
<dbReference type="GO" id="GO:0005858">
    <property type="term" value="C:axonemal dynein complex"/>
    <property type="evidence" value="ECO:0007669"/>
    <property type="project" value="TreeGrafter"/>
</dbReference>
<evidence type="ECO:0000256" key="9">
    <source>
        <dbReference type="ARBA" id="ARBA00023054"/>
    </source>
</evidence>
<dbReference type="FunFam" id="1.10.287.2620:FF:000003">
    <property type="entry name" value="Dynein, axonemal, heavy chain 5"/>
    <property type="match status" value="1"/>
</dbReference>
<evidence type="ECO:0000313" key="17">
    <source>
        <dbReference type="EMBL" id="RMC12535.1"/>
    </source>
</evidence>
<dbReference type="InterPro" id="IPR024743">
    <property type="entry name" value="Dynein_HC_stalk"/>
</dbReference>
<keyword evidence="9 14" id="KW-0175">Coiled coil</keyword>
<dbReference type="GO" id="GO:0045505">
    <property type="term" value="F:dynein intermediate chain binding"/>
    <property type="evidence" value="ECO:0007669"/>
    <property type="project" value="InterPro"/>
</dbReference>
<dbReference type="InterPro" id="IPR026983">
    <property type="entry name" value="DHC"/>
</dbReference>
<evidence type="ECO:0000256" key="14">
    <source>
        <dbReference type="SAM" id="Coils"/>
    </source>
</evidence>
<dbReference type="Pfam" id="PF18199">
    <property type="entry name" value="Dynein_C"/>
    <property type="match status" value="1"/>
</dbReference>
<dbReference type="SUPFAM" id="SSF52540">
    <property type="entry name" value="P-loop containing nucleoside triphosphate hydrolases"/>
    <property type="match status" value="4"/>
</dbReference>
<evidence type="ECO:0000256" key="2">
    <source>
        <dbReference type="ARBA" id="ARBA00008887"/>
    </source>
</evidence>
<proteinExistence type="inferred from homology"/>
<evidence type="ECO:0000256" key="15">
    <source>
        <dbReference type="SAM" id="MobiDB-lite"/>
    </source>
</evidence>
<dbReference type="SMART" id="SM00382">
    <property type="entry name" value="AAA"/>
    <property type="match status" value="3"/>
</dbReference>
<dbReference type="Gene3D" id="1.20.920.30">
    <property type="match status" value="1"/>
</dbReference>
<dbReference type="FunFam" id="1.20.1270.280:FF:000002">
    <property type="entry name" value="Dynein heavy chain 5, axonemal"/>
    <property type="match status" value="1"/>
</dbReference>
<dbReference type="STRING" id="333673.A0A3M0KHH8"/>
<dbReference type="InterPro" id="IPR041228">
    <property type="entry name" value="Dynein_C"/>
</dbReference>
<dbReference type="Pfam" id="PF12781">
    <property type="entry name" value="AAA_9"/>
    <property type="match status" value="1"/>
</dbReference>
<dbReference type="Gene3D" id="1.20.140.100">
    <property type="entry name" value="Dynein heavy chain, N-terminal domain 2"/>
    <property type="match status" value="1"/>
</dbReference>
<dbReference type="Pfam" id="PF12775">
    <property type="entry name" value="AAA_7"/>
    <property type="match status" value="1"/>
</dbReference>
<comment type="subcellular location">
    <subcellularLocation>
        <location evidence="1">Cytoplasm</location>
        <location evidence="1">Cytoskeleton</location>
        <location evidence="1">Cilium axoneme</location>
    </subcellularLocation>
</comment>
<name>A0A3M0KHH8_HIRRU</name>
<evidence type="ECO:0000313" key="18">
    <source>
        <dbReference type="Proteomes" id="UP000269221"/>
    </source>
</evidence>
<comment type="caution">
    <text evidence="17">The sequence shown here is derived from an EMBL/GenBank/DDBJ whole genome shotgun (WGS) entry which is preliminary data.</text>
</comment>
<evidence type="ECO:0000256" key="10">
    <source>
        <dbReference type="ARBA" id="ARBA00023069"/>
    </source>
</evidence>
<evidence type="ECO:0000256" key="1">
    <source>
        <dbReference type="ARBA" id="ARBA00004430"/>
    </source>
</evidence>
<evidence type="ECO:0000256" key="13">
    <source>
        <dbReference type="ARBA" id="ARBA00023273"/>
    </source>
</evidence>
<feature type="domain" description="AAA+ ATPase" evidence="16">
    <location>
        <begin position="1451"/>
        <end position="1604"/>
    </location>
</feature>
<evidence type="ECO:0000256" key="4">
    <source>
        <dbReference type="ARBA" id="ARBA00022701"/>
    </source>
</evidence>
<dbReference type="FunFam" id="3.40.50.300:FF:000543">
    <property type="entry name" value="Dynein axonemal heavy chain 5"/>
    <property type="match status" value="1"/>
</dbReference>
<keyword evidence="4" id="KW-0493">Microtubule</keyword>